<reference evidence="1 2" key="1">
    <citation type="submission" date="2024-02" db="EMBL/GenBank/DDBJ databases">
        <title>Full genome sequence of Nocardioides kribbensis.</title>
        <authorList>
            <person name="Poletto B.L."/>
            <person name="Silva G."/>
            <person name="Galante D."/>
            <person name="Campos K.R."/>
            <person name="Santos M.B.N."/>
            <person name="Sacchi C.T."/>
        </authorList>
    </citation>
    <scope>NUCLEOTIDE SEQUENCE [LARGE SCALE GENOMIC DNA]</scope>
    <source>
        <strain evidence="1 2">O4R</strain>
    </source>
</reference>
<proteinExistence type="predicted"/>
<comment type="caution">
    <text evidence="1">The sequence shown here is derived from an EMBL/GenBank/DDBJ whole genome shotgun (WGS) entry which is preliminary data.</text>
</comment>
<evidence type="ECO:0000313" key="1">
    <source>
        <dbReference type="EMBL" id="MEQ7847730.1"/>
    </source>
</evidence>
<evidence type="ECO:0000313" key="2">
    <source>
        <dbReference type="Proteomes" id="UP001482520"/>
    </source>
</evidence>
<dbReference type="EMBL" id="JBEGDP010000010">
    <property type="protein sequence ID" value="MEQ7847730.1"/>
    <property type="molecule type" value="Genomic_DNA"/>
</dbReference>
<protein>
    <submittedName>
        <fullName evidence="1">Uncharacterized protein</fullName>
    </submittedName>
</protein>
<accession>A0ABV1NZ30</accession>
<dbReference type="RefSeq" id="WP_349804648.1">
    <property type="nucleotide sequence ID" value="NZ_JBEGDP010000010.1"/>
</dbReference>
<keyword evidence="2" id="KW-1185">Reference proteome</keyword>
<organism evidence="1 2">
    <name type="scientific">Nocardioides kribbensis</name>
    <dbReference type="NCBI Taxonomy" id="305517"/>
    <lineage>
        <taxon>Bacteria</taxon>
        <taxon>Bacillati</taxon>
        <taxon>Actinomycetota</taxon>
        <taxon>Actinomycetes</taxon>
        <taxon>Propionibacteriales</taxon>
        <taxon>Nocardioidaceae</taxon>
        <taxon>Nocardioides</taxon>
    </lineage>
</organism>
<sequence length="254" mass="27402">MATTLRSARRNYRLSALIARRAVREARKVRGKGSTAVAGVVVAHQIAQAQTSQTAVAEMLAEQEIDSIADALLNLSSFTTDLPSIDRMIQAVDTDFEFDRMVESIVQDAARAAESVAVAVRPDIYHVRYVNPPCCARCAILAGRVYRWSSGFQRHPGCDCSLVPTTVASSYAQSPDQLVADGLVRGLSKADMKALADGADLNRVVNIRSRKAGLLDAGQALTRGGRPTPAGIYRVASDREQALALLQQYGYILP</sequence>
<name>A0ABV1NZ30_9ACTN</name>
<gene>
    <name evidence="1" type="ORF">V6R90_10605</name>
</gene>
<dbReference type="Proteomes" id="UP001482520">
    <property type="component" value="Unassembled WGS sequence"/>
</dbReference>